<dbReference type="InterPro" id="IPR050874">
    <property type="entry name" value="Diverse_PLD-related"/>
</dbReference>
<dbReference type="Pfam" id="PF13918">
    <property type="entry name" value="PLDc_3"/>
    <property type="match status" value="1"/>
</dbReference>
<feature type="domain" description="PLD phosphodiesterase" evidence="2">
    <location>
        <begin position="180"/>
        <end position="207"/>
    </location>
</feature>
<evidence type="ECO:0000259" key="2">
    <source>
        <dbReference type="PROSITE" id="PS50035"/>
    </source>
</evidence>
<keyword evidence="4" id="KW-0540">Nuclease</keyword>
<reference evidence="4" key="1">
    <citation type="submission" date="2025-08" db="UniProtKB">
        <authorList>
            <consortium name="RefSeq"/>
        </authorList>
    </citation>
    <scope>IDENTIFICATION</scope>
</reference>
<dbReference type="Proteomes" id="UP000694888">
    <property type="component" value="Unplaced"/>
</dbReference>
<dbReference type="Gene3D" id="3.30.870.10">
    <property type="entry name" value="Endonuclease Chain A"/>
    <property type="match status" value="2"/>
</dbReference>
<sequence>MPTFTPTRALLMTCLCVYQGQERSVRWLHKMLAAKVSTSTWFVLLLWCASTIIHAQEQRLNVKCMDQCTFTLVESIPENLTYPASAPILLSTYEAHLRILRNAKSSIHLSTFYWTLLGNDTDFHDYSSYKGESIFNSINAIAKAGNVTVMLAQNNSNADTDILSKNGAQVRTVDFERLIGAGVLHTKMHLVDGQHMYLGSANMDWRSYTQTKELGVLVENCPCLGKDAEKLFQVYWYLGKPDAEVPKHWPEQYSTNINMSDPVLVPFNDTKAPVYLASSPPSFCPDGRTSDIDALLEVVRSAKDFIYISVMDYFPAIIYKKPYRFWPVIDDALRRAVIDRDVTLYLMAAHWAHTHGDMYGYLKSLDDMNRVYRGKVVVKLFTVPATPEQKKIPFARVDHCKYMVTDQHAYIGTSNWSGDYFTATGGLSFVIEQPKNKTVNENGNIRQQLEDVFLRDFFSEYSKIVN</sequence>
<evidence type="ECO:0000313" key="4">
    <source>
        <dbReference type="RefSeq" id="XP_035829233.1"/>
    </source>
</evidence>
<dbReference type="SUPFAM" id="SSF56024">
    <property type="entry name" value="Phospholipase D/nuclease"/>
    <property type="match status" value="2"/>
</dbReference>
<protein>
    <submittedName>
        <fullName evidence="4">5'-3' exonuclease PLD3 isoform X1</fullName>
    </submittedName>
</protein>
<dbReference type="CDD" id="cd09107">
    <property type="entry name" value="PLDc_vPLD3_4_5_like_2"/>
    <property type="match status" value="1"/>
</dbReference>
<dbReference type="InterPro" id="IPR001736">
    <property type="entry name" value="PLipase_D/transphosphatidylase"/>
</dbReference>
<evidence type="ECO:0000313" key="3">
    <source>
        <dbReference type="Proteomes" id="UP000694888"/>
    </source>
</evidence>
<accession>A0ABM1W3J0</accession>
<keyword evidence="4" id="KW-0378">Hydrolase</keyword>
<dbReference type="GeneID" id="101852447"/>
<gene>
    <name evidence="4" type="primary">LOC101852447</name>
</gene>
<feature type="domain" description="PLD phosphodiesterase" evidence="2">
    <location>
        <begin position="394"/>
        <end position="420"/>
    </location>
</feature>
<proteinExistence type="inferred from homology"/>
<dbReference type="InterPro" id="IPR032803">
    <property type="entry name" value="PLDc_3"/>
</dbReference>
<comment type="similarity">
    <text evidence="1">Belongs to the phospholipase D family.</text>
</comment>
<evidence type="ECO:0000256" key="1">
    <source>
        <dbReference type="ARBA" id="ARBA00008664"/>
    </source>
</evidence>
<dbReference type="SMART" id="SM00155">
    <property type="entry name" value="PLDc"/>
    <property type="match status" value="2"/>
</dbReference>
<dbReference type="PROSITE" id="PS50035">
    <property type="entry name" value="PLD"/>
    <property type="match status" value="2"/>
</dbReference>
<dbReference type="RefSeq" id="XP_035829233.1">
    <property type="nucleotide sequence ID" value="XM_035973340.1"/>
</dbReference>
<dbReference type="PANTHER" id="PTHR10185:SF17">
    <property type="entry name" value="GM01519P-RELATED"/>
    <property type="match status" value="1"/>
</dbReference>
<name>A0ABM1W3J0_APLCA</name>
<keyword evidence="3" id="KW-1185">Reference proteome</keyword>
<dbReference type="PANTHER" id="PTHR10185">
    <property type="entry name" value="PHOSPHOLIPASE D - RELATED"/>
    <property type="match status" value="1"/>
</dbReference>
<dbReference type="CDD" id="cd09106">
    <property type="entry name" value="PLDc_vPLD3_4_5_like_1"/>
    <property type="match status" value="1"/>
</dbReference>
<keyword evidence="4" id="KW-0269">Exonuclease</keyword>
<organism evidence="3 4">
    <name type="scientific">Aplysia californica</name>
    <name type="common">California sea hare</name>
    <dbReference type="NCBI Taxonomy" id="6500"/>
    <lineage>
        <taxon>Eukaryota</taxon>
        <taxon>Metazoa</taxon>
        <taxon>Spiralia</taxon>
        <taxon>Lophotrochozoa</taxon>
        <taxon>Mollusca</taxon>
        <taxon>Gastropoda</taxon>
        <taxon>Heterobranchia</taxon>
        <taxon>Euthyneura</taxon>
        <taxon>Tectipleura</taxon>
        <taxon>Aplysiida</taxon>
        <taxon>Aplysioidea</taxon>
        <taxon>Aplysiidae</taxon>
        <taxon>Aplysia</taxon>
    </lineage>
</organism>
<dbReference type="GO" id="GO:0004527">
    <property type="term" value="F:exonuclease activity"/>
    <property type="evidence" value="ECO:0007669"/>
    <property type="project" value="UniProtKB-KW"/>
</dbReference>
<dbReference type="Pfam" id="PF00614">
    <property type="entry name" value="PLDc"/>
    <property type="match status" value="1"/>
</dbReference>